<dbReference type="Proteomes" id="UP000076983">
    <property type="component" value="Unassembled WGS sequence"/>
</dbReference>
<dbReference type="EMBL" id="LVLH01000035">
    <property type="protein sequence ID" value="OAB48860.1"/>
    <property type="molecule type" value="Genomic_DNA"/>
</dbReference>
<dbReference type="Gene3D" id="3.10.50.40">
    <property type="match status" value="1"/>
</dbReference>
<dbReference type="GO" id="GO:0015031">
    <property type="term" value="P:protein transport"/>
    <property type="evidence" value="ECO:0007669"/>
    <property type="project" value="InterPro"/>
</dbReference>
<dbReference type="InterPro" id="IPR037041">
    <property type="entry name" value="Trigger_fac_C_sf"/>
</dbReference>
<dbReference type="NCBIfam" id="NF045969">
    <property type="entry name" value="trig_like_plasma"/>
    <property type="match status" value="1"/>
</dbReference>
<organism evidence="1 2">
    <name type="scientific">Mycoplasmopsis gallinarum</name>
    <dbReference type="NCBI Taxonomy" id="29557"/>
    <lineage>
        <taxon>Bacteria</taxon>
        <taxon>Bacillati</taxon>
        <taxon>Mycoplasmatota</taxon>
        <taxon>Mycoplasmoidales</taxon>
        <taxon>Metamycoplasmataceae</taxon>
        <taxon>Mycoplasmopsis</taxon>
    </lineage>
</organism>
<sequence>MINNITKTIEINLSNSEWKKVQNEVLSKALLEKRKINQNQILELATKTYVDKILQNLKTEIDNDYPRALNPIQPLVLVEKINNNEFVAKISISFYPYEEIQKLNFDNITINFDYEPLSTEILDKNFKEFIKNYPILKSISTEAELNDLAFIDFEVTKEEKVVDRRSNFAVNIVKTNNFSIANFLIGKKTGETFSINDPENRHWKIFVRDIQRKEKEELTDEKLKNMNLQNLDNIEDLRDSIFKDFRLEYDLNQLLYFYKETINKLFLNNSVQYSIENLNLELSRISQLEQMRNTPIAGKNITELRESSDLAIKNIVDKIDENTKLQIFENLVEYFVFKENNMAISNEELRENWEYLERTQNLSQNLDSNRFLNLLKSQKVALFLCRKYNELFYNYLKDEIYLNLETKIKGEEK</sequence>
<evidence type="ECO:0008006" key="3">
    <source>
        <dbReference type="Google" id="ProtNLM"/>
    </source>
</evidence>
<dbReference type="OrthoDB" id="394684at2"/>
<accession>A0A168RD75</accession>
<dbReference type="PATRIC" id="fig|29557.3.peg.423"/>
<evidence type="ECO:0000313" key="1">
    <source>
        <dbReference type="EMBL" id="OAB48860.1"/>
    </source>
</evidence>
<keyword evidence="2" id="KW-1185">Reference proteome</keyword>
<dbReference type="GO" id="GO:0006457">
    <property type="term" value="P:protein folding"/>
    <property type="evidence" value="ECO:0007669"/>
    <property type="project" value="InterPro"/>
</dbReference>
<comment type="caution">
    <text evidence="1">The sequence shown here is derived from an EMBL/GenBank/DDBJ whole genome shotgun (WGS) entry which is preliminary data.</text>
</comment>
<dbReference type="RefSeq" id="WP_063626212.1">
    <property type="nucleotide sequence ID" value="NZ_LVLH01000035.1"/>
</dbReference>
<evidence type="ECO:0000313" key="2">
    <source>
        <dbReference type="Proteomes" id="UP000076983"/>
    </source>
</evidence>
<dbReference type="AlphaFoldDB" id="A0A168RD75"/>
<gene>
    <name evidence="1" type="ORF">MGALLINA_04310</name>
</gene>
<name>A0A168RD75_9BACT</name>
<dbReference type="Gene3D" id="1.10.3120.10">
    <property type="entry name" value="Trigger factor, C-terminal domain"/>
    <property type="match status" value="1"/>
</dbReference>
<proteinExistence type="predicted"/>
<dbReference type="InterPro" id="IPR046357">
    <property type="entry name" value="PPIase_dom_sf"/>
</dbReference>
<dbReference type="GO" id="GO:0003755">
    <property type="term" value="F:peptidyl-prolyl cis-trans isomerase activity"/>
    <property type="evidence" value="ECO:0007669"/>
    <property type="project" value="InterPro"/>
</dbReference>
<reference evidence="1 2" key="1">
    <citation type="submission" date="2016-03" db="EMBL/GenBank/DDBJ databases">
        <title>Genome sequence of Mycoplasma gallinarum strain Mgn_IPT.</title>
        <authorList>
            <person name="Yacoub E."/>
            <person name="Sirand-Pugnet P."/>
            <person name="Barre A."/>
            <person name="Maurier F."/>
            <person name="Blanchard A."/>
            <person name="Ben Abdelmoumen B.M."/>
        </authorList>
    </citation>
    <scope>NUCLEOTIDE SEQUENCE [LARGE SCALE GENOMIC DNA]</scope>
    <source>
        <strain evidence="1 2">Mgn_IPT</strain>
    </source>
</reference>
<protein>
    <recommendedName>
        <fullName evidence="3">Trigger factor C-terminal domain-containing protein</fullName>
    </recommendedName>
</protein>
<dbReference type="STRING" id="29557.MGALLINA_04310"/>